<gene>
    <name evidence="1" type="ORF">GT409_03710</name>
</gene>
<sequence length="83" mass="9471">MKRNYQHELANGTGQLERWERLPTKPGERLQGLSRSCIYNLIDANKIKSASIKQPGKLTGIRVIWLPSLMEYIESCTEKPEGV</sequence>
<reference evidence="1 2" key="1">
    <citation type="submission" date="2020-01" db="EMBL/GenBank/DDBJ databases">
        <title>Ponticoccus aerotolerans gen. nov., sp. nov., an anaerobic bacterium and proposal of Ponticoccusceae fam. nov., Ponticoccusles ord. nov. and Ponticoccuse classis nov. in the phylum Kiritimatiellaeota.</title>
        <authorList>
            <person name="Zhou L.Y."/>
            <person name="Du Z.J."/>
        </authorList>
    </citation>
    <scope>NUCLEOTIDE SEQUENCE [LARGE SCALE GENOMIC DNA]</scope>
    <source>
        <strain evidence="1 2">S-5007</strain>
    </source>
</reference>
<evidence type="ECO:0008006" key="3">
    <source>
        <dbReference type="Google" id="ProtNLM"/>
    </source>
</evidence>
<name>A0A6P1M419_9BACT</name>
<dbReference type="RefSeq" id="WP_160627059.1">
    <property type="nucleotide sequence ID" value="NZ_CP047593.1"/>
</dbReference>
<dbReference type="Proteomes" id="UP000464954">
    <property type="component" value="Chromosome"/>
</dbReference>
<organism evidence="1 2">
    <name type="scientific">Tichowtungia aerotolerans</name>
    <dbReference type="NCBI Taxonomy" id="2697043"/>
    <lineage>
        <taxon>Bacteria</taxon>
        <taxon>Pseudomonadati</taxon>
        <taxon>Kiritimatiellota</taxon>
        <taxon>Tichowtungiia</taxon>
        <taxon>Tichowtungiales</taxon>
        <taxon>Tichowtungiaceae</taxon>
        <taxon>Tichowtungia</taxon>
    </lineage>
</organism>
<proteinExistence type="predicted"/>
<evidence type="ECO:0000313" key="1">
    <source>
        <dbReference type="EMBL" id="QHI68591.1"/>
    </source>
</evidence>
<keyword evidence="2" id="KW-1185">Reference proteome</keyword>
<dbReference type="KEGG" id="taer:GT409_03710"/>
<dbReference type="EMBL" id="CP047593">
    <property type="protein sequence ID" value="QHI68591.1"/>
    <property type="molecule type" value="Genomic_DNA"/>
</dbReference>
<evidence type="ECO:0000313" key="2">
    <source>
        <dbReference type="Proteomes" id="UP000464954"/>
    </source>
</evidence>
<dbReference type="AlphaFoldDB" id="A0A6P1M419"/>
<protein>
    <recommendedName>
        <fullName evidence="3">DNA-binding protein</fullName>
    </recommendedName>
</protein>
<accession>A0A6P1M419</accession>